<evidence type="ECO:0000313" key="3">
    <source>
        <dbReference type="Proteomes" id="UP000249008"/>
    </source>
</evidence>
<keyword evidence="2" id="KW-0238">DNA-binding</keyword>
<dbReference type="SMART" id="SM00411">
    <property type="entry name" value="BHL"/>
    <property type="match status" value="1"/>
</dbReference>
<organism evidence="2 3">
    <name type="scientific">Fusobacterium ulcerans</name>
    <dbReference type="NCBI Taxonomy" id="861"/>
    <lineage>
        <taxon>Bacteria</taxon>
        <taxon>Fusobacteriati</taxon>
        <taxon>Fusobacteriota</taxon>
        <taxon>Fusobacteriia</taxon>
        <taxon>Fusobacteriales</taxon>
        <taxon>Fusobacteriaceae</taxon>
        <taxon>Fusobacterium</taxon>
    </lineage>
</organism>
<name>A0AAX1TLW3_9FUSO</name>
<dbReference type="KEGG" id="ful:C4N20_09645"/>
<sequence length="94" mass="11441">MKETEIIREYKEKRKLKNLKTAKEKIEAFWETLIDSLQEDERLIFKGWGTFEVKKIKERIFNNPRTKKIEKISPINKIVFKQGKILKKKFNEEI</sequence>
<dbReference type="GO" id="GO:0030527">
    <property type="term" value="F:structural constituent of chromatin"/>
    <property type="evidence" value="ECO:0007669"/>
    <property type="project" value="InterPro"/>
</dbReference>
<dbReference type="SUPFAM" id="SSF47729">
    <property type="entry name" value="IHF-like DNA-binding proteins"/>
    <property type="match status" value="1"/>
</dbReference>
<accession>A0AAX1TLW3</accession>
<protein>
    <submittedName>
        <fullName evidence="2">DNA-binding protein HU</fullName>
    </submittedName>
</protein>
<dbReference type="InterPro" id="IPR010992">
    <property type="entry name" value="IHF-like_DNA-bd_dom_sf"/>
</dbReference>
<dbReference type="InterPro" id="IPR000119">
    <property type="entry name" value="Hist_DNA-bd"/>
</dbReference>
<dbReference type="GeneID" id="78455075"/>
<comment type="similarity">
    <text evidence="1">Belongs to the bacterial histone-like protein family.</text>
</comment>
<dbReference type="Pfam" id="PF00216">
    <property type="entry name" value="Bac_DNA_binding"/>
    <property type="match status" value="1"/>
</dbReference>
<reference evidence="2 3" key="1">
    <citation type="submission" date="2018-06" db="EMBL/GenBank/DDBJ databases">
        <authorList>
            <consortium name="Pathogen Informatics"/>
            <person name="Doyle S."/>
        </authorList>
    </citation>
    <scope>NUCLEOTIDE SEQUENCE [LARGE SCALE GENOMIC DNA]</scope>
    <source>
        <strain evidence="2 3">NCTC12112</strain>
    </source>
</reference>
<dbReference type="GO" id="GO:0003677">
    <property type="term" value="F:DNA binding"/>
    <property type="evidence" value="ECO:0007669"/>
    <property type="project" value="UniProtKB-KW"/>
</dbReference>
<dbReference type="Gene3D" id="4.10.520.10">
    <property type="entry name" value="IHF-like DNA-binding proteins"/>
    <property type="match status" value="1"/>
</dbReference>
<dbReference type="EMBL" id="LS483487">
    <property type="protein sequence ID" value="SQJ00129.1"/>
    <property type="molecule type" value="Genomic_DNA"/>
</dbReference>
<proteinExistence type="inferred from homology"/>
<gene>
    <name evidence="2" type="primary">hup_1</name>
    <name evidence="2" type="ORF">NCTC12112_00484</name>
</gene>
<dbReference type="Proteomes" id="UP000249008">
    <property type="component" value="Chromosome 1"/>
</dbReference>
<dbReference type="AlphaFoldDB" id="A0AAX1TLW3"/>
<evidence type="ECO:0000313" key="2">
    <source>
        <dbReference type="EMBL" id="SQJ00129.1"/>
    </source>
</evidence>
<evidence type="ECO:0000256" key="1">
    <source>
        <dbReference type="RuleBase" id="RU003939"/>
    </source>
</evidence>
<dbReference type="RefSeq" id="WP_005979479.1">
    <property type="nucleotide sequence ID" value="NZ_BAABXY010000001.1"/>
</dbReference>